<name>A0ABD4TJ14_9EURY</name>
<comment type="caution">
    <text evidence="1">The sequence shown here is derived from an EMBL/GenBank/DDBJ whole genome shotgun (WGS) entry which is preliminary data.</text>
</comment>
<keyword evidence="2" id="KW-1185">Reference proteome</keyword>
<dbReference type="EMBL" id="VOTZ01000003">
    <property type="protein sequence ID" value="MCQ1537753.1"/>
    <property type="molecule type" value="Genomic_DNA"/>
</dbReference>
<evidence type="ECO:0000313" key="2">
    <source>
        <dbReference type="Proteomes" id="UP001524383"/>
    </source>
</evidence>
<evidence type="ECO:0000313" key="1">
    <source>
        <dbReference type="EMBL" id="MCQ1537753.1"/>
    </source>
</evidence>
<protein>
    <submittedName>
        <fullName evidence="1">Uncharacterized protein</fullName>
    </submittedName>
</protein>
<dbReference type="AlphaFoldDB" id="A0ABD4TJ14"/>
<gene>
    <name evidence="1" type="ORF">FTO68_01935</name>
</gene>
<sequence>MSYPYVHTILNDLEREGILKDRQIFAKNLVGGYLFPRSYELYIKDYEFEQWDNYLLESGYLGKGNVKIFCSDHHVFFEKQIVEGWPVVSAQQLIVDLIREGADCGINSDRRNGMCSHKCQLYWR</sequence>
<reference evidence="1 2" key="1">
    <citation type="submission" date="2019-08" db="EMBL/GenBank/DDBJ databases">
        <authorList>
            <person name="Chen S.-C."/>
            <person name="Lai M.-C."/>
            <person name="You Y.-T."/>
        </authorList>
    </citation>
    <scope>NUCLEOTIDE SEQUENCE [LARGE SCALE GENOMIC DNA]</scope>
    <source>
        <strain evidence="1 2">P2F9704a</strain>
    </source>
</reference>
<proteinExistence type="predicted"/>
<accession>A0ABD4TJ14</accession>
<organism evidence="1 2">
    <name type="scientific">Methanocalculus taiwanensis</name>
    <dbReference type="NCBI Taxonomy" id="106207"/>
    <lineage>
        <taxon>Archaea</taxon>
        <taxon>Methanobacteriati</taxon>
        <taxon>Methanobacteriota</taxon>
        <taxon>Stenosarchaea group</taxon>
        <taxon>Methanomicrobia</taxon>
        <taxon>Methanomicrobiales</taxon>
        <taxon>Methanocalculaceae</taxon>
        <taxon>Methanocalculus</taxon>
    </lineage>
</organism>
<dbReference type="Proteomes" id="UP001524383">
    <property type="component" value="Unassembled WGS sequence"/>
</dbReference>
<dbReference type="RefSeq" id="WP_255331671.1">
    <property type="nucleotide sequence ID" value="NZ_VOTZ01000003.1"/>
</dbReference>